<sequence length="210" mass="23504">MSTLTPSAISTLLTTTTTKSPRESLAIEILHNLQHQHRWTDLKLFTVSSPSPSSFQSADSTPTTSPTRSRSHSHSRTRSKSPAHTTIFLISGLPPRHSYIHPDLQKWLIKHDADEASIPVQREWVIPLSLGERWSLKQFCWVFDGLAERDVVRASTTEGHNDAEGEGESFEWKDSKRVILGMLAHNGFGGDGTVTYYVMQEGEVKPRQNG</sequence>
<dbReference type="AlphaFoldDB" id="A0AAN8EE91"/>
<dbReference type="EMBL" id="JAKLMC020000046">
    <property type="protein sequence ID" value="KAK5948552.1"/>
    <property type="molecule type" value="Genomic_DNA"/>
</dbReference>
<organism evidence="4 5">
    <name type="scientific">Knufia fluminis</name>
    <dbReference type="NCBI Taxonomy" id="191047"/>
    <lineage>
        <taxon>Eukaryota</taxon>
        <taxon>Fungi</taxon>
        <taxon>Dikarya</taxon>
        <taxon>Ascomycota</taxon>
        <taxon>Pezizomycotina</taxon>
        <taxon>Eurotiomycetes</taxon>
        <taxon>Chaetothyriomycetidae</taxon>
        <taxon>Chaetothyriales</taxon>
        <taxon>Trichomeriaceae</taxon>
        <taxon>Knufia</taxon>
    </lineage>
</organism>
<evidence type="ECO:0000259" key="3">
    <source>
        <dbReference type="Pfam" id="PF09631"/>
    </source>
</evidence>
<accession>A0AAN8EE91</accession>
<keyword evidence="1" id="KW-0819">tRNA processing</keyword>
<evidence type="ECO:0000256" key="1">
    <source>
        <dbReference type="ARBA" id="ARBA00022694"/>
    </source>
</evidence>
<dbReference type="PANTHER" id="PTHR28518:SF1">
    <property type="entry name" value="TRNA-SPLICING ENDONUCLEASE SUBUNIT SEN15"/>
    <property type="match status" value="1"/>
</dbReference>
<dbReference type="GO" id="GO:0000379">
    <property type="term" value="P:tRNA-type intron splice site recognition and cleavage"/>
    <property type="evidence" value="ECO:0007669"/>
    <property type="project" value="InterPro"/>
</dbReference>
<dbReference type="Proteomes" id="UP001316803">
    <property type="component" value="Unassembled WGS sequence"/>
</dbReference>
<dbReference type="GO" id="GO:0000213">
    <property type="term" value="F:tRNA-intron lyase activity"/>
    <property type="evidence" value="ECO:0007669"/>
    <property type="project" value="TreeGrafter"/>
</dbReference>
<dbReference type="Pfam" id="PF09631">
    <property type="entry name" value="Sen15"/>
    <property type="match status" value="1"/>
</dbReference>
<evidence type="ECO:0000313" key="5">
    <source>
        <dbReference type="Proteomes" id="UP001316803"/>
    </source>
</evidence>
<dbReference type="PANTHER" id="PTHR28518">
    <property type="entry name" value="TRNA-SPLICING ENDONUCLEASE SUBUNIT SEN15"/>
    <property type="match status" value="1"/>
</dbReference>
<comment type="caution">
    <text evidence="4">The sequence shown here is derived from an EMBL/GenBank/DDBJ whole genome shotgun (WGS) entry which is preliminary data.</text>
</comment>
<dbReference type="GO" id="GO:0000214">
    <property type="term" value="C:tRNA-intron endonuclease complex"/>
    <property type="evidence" value="ECO:0007669"/>
    <property type="project" value="InterPro"/>
</dbReference>
<dbReference type="SUPFAM" id="SSF53032">
    <property type="entry name" value="tRNA-intron endonuclease catalytic domain-like"/>
    <property type="match status" value="1"/>
</dbReference>
<dbReference type="InterPro" id="IPR018593">
    <property type="entry name" value="tRNA-endonuc_su_Sen15"/>
</dbReference>
<feature type="region of interest" description="Disordered" evidence="2">
    <location>
        <begin position="52"/>
        <end position="83"/>
    </location>
</feature>
<feature type="compositionally biased region" description="Basic residues" evidence="2">
    <location>
        <begin position="69"/>
        <end position="81"/>
    </location>
</feature>
<feature type="domain" description="tRNA-splicing endonuclease subunit Sen15" evidence="3">
    <location>
        <begin position="29"/>
        <end position="209"/>
    </location>
</feature>
<protein>
    <recommendedName>
        <fullName evidence="3">tRNA-splicing endonuclease subunit Sen15 domain-containing protein</fullName>
    </recommendedName>
</protein>
<name>A0AAN8EE91_9EURO</name>
<reference evidence="4 5" key="1">
    <citation type="submission" date="2022-12" db="EMBL/GenBank/DDBJ databases">
        <title>Genomic features and morphological characterization of a novel Knufia sp. strain isolated from spacecraft assembly facility.</title>
        <authorList>
            <person name="Teixeira M."/>
            <person name="Chander A.M."/>
            <person name="Stajich J.E."/>
            <person name="Venkateswaran K."/>
        </authorList>
    </citation>
    <scope>NUCLEOTIDE SEQUENCE [LARGE SCALE GENOMIC DNA]</scope>
    <source>
        <strain evidence="4 5">FJI-L2-BK-P2</strain>
    </source>
</reference>
<gene>
    <name evidence="4" type="ORF">OHC33_010448</name>
</gene>
<feature type="compositionally biased region" description="Low complexity" evidence="2">
    <location>
        <begin position="52"/>
        <end position="68"/>
    </location>
</feature>
<evidence type="ECO:0000313" key="4">
    <source>
        <dbReference type="EMBL" id="KAK5948552.1"/>
    </source>
</evidence>
<proteinExistence type="predicted"/>
<dbReference type="InterPro" id="IPR036167">
    <property type="entry name" value="tRNA_intron_Endo_cat-like_sf"/>
</dbReference>
<dbReference type="InterPro" id="IPR042777">
    <property type="entry name" value="Sen15_fungi"/>
</dbReference>
<evidence type="ECO:0000256" key="2">
    <source>
        <dbReference type="SAM" id="MobiDB-lite"/>
    </source>
</evidence>
<keyword evidence="5" id="KW-1185">Reference proteome</keyword>